<dbReference type="AlphaFoldDB" id="A0A4Y7SLY0"/>
<dbReference type="EMBL" id="QPFP01000084">
    <property type="protein sequence ID" value="TEB22880.1"/>
    <property type="molecule type" value="Genomic_DNA"/>
</dbReference>
<feature type="transmembrane region" description="Helical" evidence="1">
    <location>
        <begin position="20"/>
        <end position="39"/>
    </location>
</feature>
<sequence>MNTTILAISPQAPSLAFATWLGGAGLSVCGVFVVQYFSIKAFSVTDEDVGLVLNEDGGYASLAVLAGIIAGPVVMKLWSAVLFLIGTIDYIAETEALSAAYKVIAFLPVLTGTAIVLLAMVVGERIDRKSIGKSSQFT</sequence>
<dbReference type="OrthoDB" id="3036455at2759"/>
<evidence type="ECO:0000256" key="1">
    <source>
        <dbReference type="SAM" id="Phobius"/>
    </source>
</evidence>
<keyword evidence="1" id="KW-0812">Transmembrane</keyword>
<reference evidence="2 3" key="1">
    <citation type="journal article" date="2019" name="Nat. Ecol. Evol.">
        <title>Megaphylogeny resolves global patterns of mushroom evolution.</title>
        <authorList>
            <person name="Varga T."/>
            <person name="Krizsan K."/>
            <person name="Foldi C."/>
            <person name="Dima B."/>
            <person name="Sanchez-Garcia M."/>
            <person name="Sanchez-Ramirez S."/>
            <person name="Szollosi G.J."/>
            <person name="Szarkandi J.G."/>
            <person name="Papp V."/>
            <person name="Albert L."/>
            <person name="Andreopoulos W."/>
            <person name="Angelini C."/>
            <person name="Antonin V."/>
            <person name="Barry K.W."/>
            <person name="Bougher N.L."/>
            <person name="Buchanan P."/>
            <person name="Buyck B."/>
            <person name="Bense V."/>
            <person name="Catcheside P."/>
            <person name="Chovatia M."/>
            <person name="Cooper J."/>
            <person name="Damon W."/>
            <person name="Desjardin D."/>
            <person name="Finy P."/>
            <person name="Geml J."/>
            <person name="Haridas S."/>
            <person name="Hughes K."/>
            <person name="Justo A."/>
            <person name="Karasinski D."/>
            <person name="Kautmanova I."/>
            <person name="Kiss B."/>
            <person name="Kocsube S."/>
            <person name="Kotiranta H."/>
            <person name="LaButti K.M."/>
            <person name="Lechner B.E."/>
            <person name="Liimatainen K."/>
            <person name="Lipzen A."/>
            <person name="Lukacs Z."/>
            <person name="Mihaltcheva S."/>
            <person name="Morgado L.N."/>
            <person name="Niskanen T."/>
            <person name="Noordeloos M.E."/>
            <person name="Ohm R.A."/>
            <person name="Ortiz-Santana B."/>
            <person name="Ovrebo C."/>
            <person name="Racz N."/>
            <person name="Riley R."/>
            <person name="Savchenko A."/>
            <person name="Shiryaev A."/>
            <person name="Soop K."/>
            <person name="Spirin V."/>
            <person name="Szebenyi C."/>
            <person name="Tomsovsky M."/>
            <person name="Tulloss R.E."/>
            <person name="Uehling J."/>
            <person name="Grigoriev I.V."/>
            <person name="Vagvolgyi C."/>
            <person name="Papp T."/>
            <person name="Martin F.M."/>
            <person name="Miettinen O."/>
            <person name="Hibbett D.S."/>
            <person name="Nagy L.G."/>
        </authorList>
    </citation>
    <scope>NUCLEOTIDE SEQUENCE [LARGE SCALE GENOMIC DNA]</scope>
    <source>
        <strain evidence="2 3">FP101781</strain>
    </source>
</reference>
<accession>A0A4Y7SLY0</accession>
<evidence type="ECO:0000313" key="3">
    <source>
        <dbReference type="Proteomes" id="UP000298030"/>
    </source>
</evidence>
<feature type="transmembrane region" description="Helical" evidence="1">
    <location>
        <begin position="100"/>
        <end position="123"/>
    </location>
</feature>
<gene>
    <name evidence="2" type="ORF">FA13DRAFT_1740539</name>
</gene>
<proteinExistence type="predicted"/>
<comment type="caution">
    <text evidence="2">The sequence shown here is derived from an EMBL/GenBank/DDBJ whole genome shotgun (WGS) entry which is preliminary data.</text>
</comment>
<protein>
    <submittedName>
        <fullName evidence="2">Uncharacterized protein</fullName>
    </submittedName>
</protein>
<keyword evidence="3" id="KW-1185">Reference proteome</keyword>
<keyword evidence="1" id="KW-1133">Transmembrane helix</keyword>
<organism evidence="2 3">
    <name type="scientific">Coprinellus micaceus</name>
    <name type="common">Glistening ink-cap mushroom</name>
    <name type="synonym">Coprinus micaceus</name>
    <dbReference type="NCBI Taxonomy" id="71717"/>
    <lineage>
        <taxon>Eukaryota</taxon>
        <taxon>Fungi</taxon>
        <taxon>Dikarya</taxon>
        <taxon>Basidiomycota</taxon>
        <taxon>Agaricomycotina</taxon>
        <taxon>Agaricomycetes</taxon>
        <taxon>Agaricomycetidae</taxon>
        <taxon>Agaricales</taxon>
        <taxon>Agaricineae</taxon>
        <taxon>Psathyrellaceae</taxon>
        <taxon>Coprinellus</taxon>
    </lineage>
</organism>
<dbReference type="Proteomes" id="UP000298030">
    <property type="component" value="Unassembled WGS sequence"/>
</dbReference>
<evidence type="ECO:0000313" key="2">
    <source>
        <dbReference type="EMBL" id="TEB22880.1"/>
    </source>
</evidence>
<keyword evidence="1" id="KW-0472">Membrane</keyword>
<name>A0A4Y7SLY0_COPMI</name>
<feature type="transmembrane region" description="Helical" evidence="1">
    <location>
        <begin position="59"/>
        <end position="88"/>
    </location>
</feature>